<keyword evidence="1" id="KW-1133">Transmembrane helix</keyword>
<feature type="transmembrane region" description="Helical" evidence="1">
    <location>
        <begin position="12"/>
        <end position="40"/>
    </location>
</feature>
<name>A0AAE3K9W4_9EURY</name>
<evidence type="ECO:0000259" key="2">
    <source>
        <dbReference type="Pfam" id="PF07790"/>
    </source>
</evidence>
<reference evidence="3" key="1">
    <citation type="journal article" date="2022" name="Syst. Appl. Microbiol.">
        <title>Natronocalculus amylovorans gen. nov., sp. nov., and Natranaeroarchaeum aerophilus sp. nov., dominant culturable amylolytic natronoarchaea from hypersaline soda lakes in southwestern Siberia.</title>
        <authorList>
            <person name="Sorokin D.Y."/>
            <person name="Elcheninov A.G."/>
            <person name="Khizhniak T.V."/>
            <person name="Koenen M."/>
            <person name="Bale N.J."/>
            <person name="Damste J.S.S."/>
            <person name="Kublanov I.V."/>
        </authorList>
    </citation>
    <scope>NUCLEOTIDE SEQUENCE</scope>
    <source>
        <strain evidence="3">AArc-St2</strain>
    </source>
</reference>
<keyword evidence="1" id="KW-0472">Membrane</keyword>
<dbReference type="Pfam" id="PF07790">
    <property type="entry name" value="Pilin_N"/>
    <property type="match status" value="1"/>
</dbReference>
<keyword evidence="4" id="KW-1185">Reference proteome</keyword>
<reference evidence="3" key="2">
    <citation type="submission" date="2022-02" db="EMBL/GenBank/DDBJ databases">
        <authorList>
            <person name="Elcheninov A.G."/>
            <person name="Sorokin D.Y."/>
            <person name="Kublanov I.V."/>
        </authorList>
    </citation>
    <scope>NUCLEOTIDE SEQUENCE</scope>
    <source>
        <strain evidence="3">AArc-St2</strain>
    </source>
</reference>
<dbReference type="Proteomes" id="UP001203207">
    <property type="component" value="Unassembled WGS sequence"/>
</dbReference>
<dbReference type="PANTHER" id="PTHR38138">
    <property type="entry name" value="VNG6441H"/>
    <property type="match status" value="1"/>
</dbReference>
<gene>
    <name evidence="3" type="ORF">AArcSt2_15925</name>
</gene>
<accession>A0AAE3K9W4</accession>
<dbReference type="InterPro" id="IPR013373">
    <property type="entry name" value="Flagellin/pilin_N_arc"/>
</dbReference>
<evidence type="ECO:0000313" key="3">
    <source>
        <dbReference type="EMBL" id="MCL9818428.1"/>
    </source>
</evidence>
<protein>
    <submittedName>
        <fullName evidence="3">Type IV pilin N-terminal domain-containing protein</fullName>
    </submittedName>
</protein>
<evidence type="ECO:0000313" key="4">
    <source>
        <dbReference type="Proteomes" id="UP001203207"/>
    </source>
</evidence>
<dbReference type="AlphaFoldDB" id="A0AAE3K9W4"/>
<dbReference type="NCBIfam" id="TIGR02537">
    <property type="entry name" value="arch_flag_Nterm"/>
    <property type="match status" value="1"/>
</dbReference>
<sequence>MHIKQFITSQRAVSPVIGVILMVAITVILAAVVGTFVIGLGDSIGTAPTANFNFDYTNATGNDTLVITHSGGDTIDGSQLSIVASGVELSPSDTTWSGGYDGAARVNAGQSITVEEGNLSDATIRLVWTDASGDRSATLATWSGPNA</sequence>
<dbReference type="RefSeq" id="WP_250586126.1">
    <property type="nucleotide sequence ID" value="NZ_JAKRVX010000011.1"/>
</dbReference>
<feature type="domain" description="Archaeal Type IV pilin N-terminal" evidence="2">
    <location>
        <begin position="11"/>
        <end position="86"/>
    </location>
</feature>
<proteinExistence type="predicted"/>
<organism evidence="3 4">
    <name type="scientific">Natronocalculus amylovorans</name>
    <dbReference type="NCBI Taxonomy" id="2917812"/>
    <lineage>
        <taxon>Archaea</taxon>
        <taxon>Methanobacteriati</taxon>
        <taxon>Methanobacteriota</taxon>
        <taxon>Stenosarchaea group</taxon>
        <taxon>Halobacteria</taxon>
        <taxon>Halobacteriales</taxon>
        <taxon>Haloferacaceae</taxon>
        <taxon>Natronocalculus</taxon>
    </lineage>
</organism>
<dbReference type="EMBL" id="JAKRVX010000011">
    <property type="protein sequence ID" value="MCL9818428.1"/>
    <property type="molecule type" value="Genomic_DNA"/>
</dbReference>
<keyword evidence="1" id="KW-0812">Transmembrane</keyword>
<comment type="caution">
    <text evidence="3">The sequence shown here is derived from an EMBL/GenBank/DDBJ whole genome shotgun (WGS) entry which is preliminary data.</text>
</comment>
<dbReference type="InterPro" id="IPR012859">
    <property type="entry name" value="Pilin_N_archaeal"/>
</dbReference>
<evidence type="ECO:0000256" key="1">
    <source>
        <dbReference type="SAM" id="Phobius"/>
    </source>
</evidence>
<dbReference type="PANTHER" id="PTHR38138:SF1">
    <property type="entry name" value="ARCHAEAL TYPE IV PILIN N-TERMINAL DOMAIN-CONTAINING PROTEIN"/>
    <property type="match status" value="1"/>
</dbReference>